<protein>
    <submittedName>
        <fullName evidence="1">Uncharacterized protein</fullName>
    </submittedName>
</protein>
<name>A0A644XXN2_9ZZZZ</name>
<evidence type="ECO:0000313" key="1">
    <source>
        <dbReference type="EMBL" id="MPM21016.1"/>
    </source>
</evidence>
<dbReference type="Gene3D" id="3.30.1460.10">
    <property type="match status" value="1"/>
</dbReference>
<dbReference type="EMBL" id="VSSQ01003503">
    <property type="protein sequence ID" value="MPM21016.1"/>
    <property type="molecule type" value="Genomic_DNA"/>
</dbReference>
<reference evidence="1" key="1">
    <citation type="submission" date="2019-08" db="EMBL/GenBank/DDBJ databases">
        <authorList>
            <person name="Kucharzyk K."/>
            <person name="Murdoch R.W."/>
            <person name="Higgins S."/>
            <person name="Loffler F."/>
        </authorList>
    </citation>
    <scope>NUCLEOTIDE SEQUENCE</scope>
</reference>
<sequence length="142" mass="15330">MRSTAPPDPASARLLHAYGAQCGLLNDDGHASLNDPIDMSVDGRYRLRLRALPEGGVVIVSRLHTLPDPGADRDELVLRVSQMALGMMKEHASTCVVDASERAIWLQQTVATNSTHEIDEAVGAFVNALAFWTQAVAPTRTI</sequence>
<organism evidence="1">
    <name type="scientific">bioreactor metagenome</name>
    <dbReference type="NCBI Taxonomy" id="1076179"/>
    <lineage>
        <taxon>unclassified sequences</taxon>
        <taxon>metagenomes</taxon>
        <taxon>ecological metagenomes</taxon>
    </lineage>
</organism>
<proteinExistence type="predicted"/>
<comment type="caution">
    <text evidence="1">The sequence shown here is derived from an EMBL/GenBank/DDBJ whole genome shotgun (WGS) entry which is preliminary data.</text>
</comment>
<accession>A0A644XXN2</accession>
<dbReference type="AlphaFoldDB" id="A0A644XXN2"/>
<dbReference type="SUPFAM" id="SSF69635">
    <property type="entry name" value="Type III secretory system chaperone-like"/>
    <property type="match status" value="1"/>
</dbReference>
<gene>
    <name evidence="1" type="ORF">SDC9_67455</name>
</gene>